<keyword evidence="5" id="KW-1185">Reference proteome</keyword>
<evidence type="ECO:0000313" key="5">
    <source>
        <dbReference type="Proteomes" id="UP000007264"/>
    </source>
</evidence>
<keyword evidence="2" id="KW-0694">RNA-binding</keyword>
<dbReference type="OrthoDB" id="5970at2759"/>
<dbReference type="GO" id="GO:0008380">
    <property type="term" value="P:RNA splicing"/>
    <property type="evidence" value="ECO:0007669"/>
    <property type="project" value="UniProtKB-KW"/>
</dbReference>
<evidence type="ECO:0000256" key="1">
    <source>
        <dbReference type="ARBA" id="ARBA00023187"/>
    </source>
</evidence>
<evidence type="ECO:0000313" key="4">
    <source>
        <dbReference type="EMBL" id="EIE25954.1"/>
    </source>
</evidence>
<feature type="domain" description="RRM" evidence="3">
    <location>
        <begin position="5"/>
        <end position="77"/>
    </location>
</feature>
<dbReference type="EMBL" id="AGSI01000003">
    <property type="protein sequence ID" value="EIE25954.1"/>
    <property type="molecule type" value="Genomic_DNA"/>
</dbReference>
<dbReference type="KEGG" id="csl:COCSUDRAFT_12541"/>
<dbReference type="InterPro" id="IPR035979">
    <property type="entry name" value="RBD_domain_sf"/>
</dbReference>
<dbReference type="SUPFAM" id="SSF54928">
    <property type="entry name" value="RNA-binding domain, RBD"/>
    <property type="match status" value="2"/>
</dbReference>
<name>I0Z5N5_COCSC</name>
<keyword evidence="1" id="KW-0507">mRNA processing</keyword>
<organism evidence="4 5">
    <name type="scientific">Coccomyxa subellipsoidea (strain C-169)</name>
    <name type="common">Green microalga</name>
    <dbReference type="NCBI Taxonomy" id="574566"/>
    <lineage>
        <taxon>Eukaryota</taxon>
        <taxon>Viridiplantae</taxon>
        <taxon>Chlorophyta</taxon>
        <taxon>core chlorophytes</taxon>
        <taxon>Trebouxiophyceae</taxon>
        <taxon>Trebouxiophyceae incertae sedis</taxon>
        <taxon>Coccomyxaceae</taxon>
        <taxon>Coccomyxa</taxon>
        <taxon>Coccomyxa subellipsoidea</taxon>
    </lineage>
</organism>
<dbReference type="PANTHER" id="PTHR23147">
    <property type="entry name" value="SERINE/ARGININE RICH SPLICING FACTOR"/>
    <property type="match status" value="1"/>
</dbReference>
<dbReference type="RefSeq" id="XP_005650498.1">
    <property type="nucleotide sequence ID" value="XM_005650441.1"/>
</dbReference>
<accession>I0Z5N5</accession>
<gene>
    <name evidence="4" type="ORF">COCSUDRAFT_12541</name>
</gene>
<proteinExistence type="predicted"/>
<dbReference type="Gene3D" id="3.30.70.330">
    <property type="match status" value="2"/>
</dbReference>
<dbReference type="GO" id="GO:0003723">
    <property type="term" value="F:RNA binding"/>
    <property type="evidence" value="ECO:0007669"/>
    <property type="project" value="UniProtKB-UniRule"/>
</dbReference>
<feature type="domain" description="RRM" evidence="3">
    <location>
        <begin position="96"/>
        <end position="157"/>
    </location>
</feature>
<dbReference type="STRING" id="574566.I0Z5N5"/>
<reference evidence="4 5" key="1">
    <citation type="journal article" date="2012" name="Genome Biol.">
        <title>The genome of the polar eukaryotic microalga coccomyxa subellipsoidea reveals traits of cold adaptation.</title>
        <authorList>
            <person name="Blanc G."/>
            <person name="Agarkova I."/>
            <person name="Grimwood J."/>
            <person name="Kuo A."/>
            <person name="Brueggeman A."/>
            <person name="Dunigan D."/>
            <person name="Gurnon J."/>
            <person name="Ladunga I."/>
            <person name="Lindquist E."/>
            <person name="Lucas S."/>
            <person name="Pangilinan J."/>
            <person name="Proschold T."/>
            <person name="Salamov A."/>
            <person name="Schmutz J."/>
            <person name="Weeks D."/>
            <person name="Yamada T."/>
            <person name="Claverie J.M."/>
            <person name="Grigoriev I."/>
            <person name="Van Etten J."/>
            <person name="Lomsadze A."/>
            <person name="Borodovsky M."/>
        </authorList>
    </citation>
    <scope>NUCLEOTIDE SEQUENCE [LARGE SCALE GENOMIC DNA]</scope>
    <source>
        <strain evidence="4 5">C-169</strain>
    </source>
</reference>
<evidence type="ECO:0000256" key="2">
    <source>
        <dbReference type="PROSITE-ProRule" id="PRU00176"/>
    </source>
</evidence>
<dbReference type="InterPro" id="IPR050907">
    <property type="entry name" value="SRSF"/>
</dbReference>
<keyword evidence="1" id="KW-0508">mRNA splicing</keyword>
<dbReference type="Proteomes" id="UP000007264">
    <property type="component" value="Unassembled WGS sequence"/>
</dbReference>
<dbReference type="AlphaFoldDB" id="I0Z5N5"/>
<protein>
    <recommendedName>
        <fullName evidence="3">RRM domain-containing protein</fullName>
    </recommendedName>
</protein>
<dbReference type="PROSITE" id="PS50102">
    <property type="entry name" value="RRM"/>
    <property type="match status" value="2"/>
</dbReference>
<comment type="caution">
    <text evidence="4">The sequence shown here is derived from an EMBL/GenBank/DDBJ whole genome shotgun (WGS) entry which is preliminary data.</text>
</comment>
<evidence type="ECO:0000259" key="3">
    <source>
        <dbReference type="PROSITE" id="PS50102"/>
    </source>
</evidence>
<dbReference type="InterPro" id="IPR012677">
    <property type="entry name" value="Nucleotide-bd_a/b_plait_sf"/>
</dbReference>
<dbReference type="eggNOG" id="KOG0106">
    <property type="taxonomic scope" value="Eukaryota"/>
</dbReference>
<dbReference type="GeneID" id="17043958"/>
<dbReference type="Pfam" id="PF00076">
    <property type="entry name" value="RRM_1"/>
    <property type="match status" value="2"/>
</dbReference>
<sequence>MGGDRPVFCGNFEYDASVREIERLFDRYGSLDRVDMKTGFAFVYMRDSRDGDDAIRGLDGREFGNRRRRLRVEWAKMDGEVRRREDLRRRQMKPATTLFVVNFDADRTRERDLEKHFEPFGRLKRVQIKRNYAFVQFENVDQAADALKSVNGTHLPGAHHTC</sequence>
<dbReference type="InterPro" id="IPR000504">
    <property type="entry name" value="RRM_dom"/>
</dbReference>
<dbReference type="SMART" id="SM00360">
    <property type="entry name" value="RRM"/>
    <property type="match status" value="2"/>
</dbReference>